<organism evidence="1">
    <name type="scientific">Anguilla anguilla</name>
    <name type="common">European freshwater eel</name>
    <name type="synonym">Muraena anguilla</name>
    <dbReference type="NCBI Taxonomy" id="7936"/>
    <lineage>
        <taxon>Eukaryota</taxon>
        <taxon>Metazoa</taxon>
        <taxon>Chordata</taxon>
        <taxon>Craniata</taxon>
        <taxon>Vertebrata</taxon>
        <taxon>Euteleostomi</taxon>
        <taxon>Actinopterygii</taxon>
        <taxon>Neopterygii</taxon>
        <taxon>Teleostei</taxon>
        <taxon>Anguilliformes</taxon>
        <taxon>Anguillidae</taxon>
        <taxon>Anguilla</taxon>
    </lineage>
</organism>
<dbReference type="AlphaFoldDB" id="A0A0E9RNH4"/>
<evidence type="ECO:0000313" key="1">
    <source>
        <dbReference type="EMBL" id="JAH30721.1"/>
    </source>
</evidence>
<reference evidence="1" key="1">
    <citation type="submission" date="2014-11" db="EMBL/GenBank/DDBJ databases">
        <authorList>
            <person name="Amaro Gonzalez C."/>
        </authorList>
    </citation>
    <scope>NUCLEOTIDE SEQUENCE</scope>
</reference>
<dbReference type="EMBL" id="GBXM01077856">
    <property type="protein sequence ID" value="JAH30721.1"/>
    <property type="molecule type" value="Transcribed_RNA"/>
</dbReference>
<accession>A0A0E9RNH4</accession>
<reference evidence="1" key="2">
    <citation type="journal article" date="2015" name="Fish Shellfish Immunol.">
        <title>Early steps in the European eel (Anguilla anguilla)-Vibrio vulnificus interaction in the gills: Role of the RtxA13 toxin.</title>
        <authorList>
            <person name="Callol A."/>
            <person name="Pajuelo D."/>
            <person name="Ebbesson L."/>
            <person name="Teles M."/>
            <person name="MacKenzie S."/>
            <person name="Amaro C."/>
        </authorList>
    </citation>
    <scope>NUCLEOTIDE SEQUENCE</scope>
</reference>
<proteinExistence type="predicted"/>
<name>A0A0E9RNH4_ANGAN</name>
<protein>
    <submittedName>
        <fullName evidence="1">Uncharacterized protein</fullName>
    </submittedName>
</protein>
<sequence>MDVLTVNTLKIVAFVFLLSHYSVIQHIVPHVKHLYFFYKVYKESNLAFIKMFTSYNKNKTLLSGFSVLSMDLKG</sequence>